<keyword evidence="4" id="KW-1185">Reference proteome</keyword>
<feature type="region of interest" description="Disordered" evidence="1">
    <location>
        <begin position="685"/>
        <end position="791"/>
    </location>
</feature>
<dbReference type="EMBL" id="OZ022410">
    <property type="protein sequence ID" value="CAK9441288.1"/>
    <property type="molecule type" value="Genomic_DNA"/>
</dbReference>
<dbReference type="PANTHER" id="PTHR28221">
    <property type="entry name" value="RNA POLYMERASE I-SPECIFIC TRANSCRIPTION INITIATION FACTOR RRN6"/>
    <property type="match status" value="1"/>
</dbReference>
<evidence type="ECO:0000313" key="3">
    <source>
        <dbReference type="EMBL" id="CAK9441288.1"/>
    </source>
</evidence>
<feature type="domain" description="RRN6 beta-propeller" evidence="2">
    <location>
        <begin position="125"/>
        <end position="446"/>
    </location>
</feature>
<evidence type="ECO:0000259" key="2">
    <source>
        <dbReference type="Pfam" id="PF10214"/>
    </source>
</evidence>
<sequence length="791" mass="88975">MWPHKHGRGIQLSYGVYGNAMVRLRKEGEAEKEGEAGDGKDVHEPPNEGWSFEATFPRRENSKPAFAVEKGTVKEIVAPSVSADETNSFVISKIRRFLLSHYIPQRTLASLSSEAQVLDSDMVYDPEVGALMKIFGLQIGEHSGRSIDVLAFAKSDIPSILCFSRMSKESGSFRARDHVEIDLLDTIRQIEVSQWLKKKNGDEEKKKIILVRTSLKVFVLTCQYAEPRLGGQGQGQGHPKLELSVLEEIVQDSGTEHVSFCRQDYSRFVLLGSNGTMTMWHIERKKLKKVTRSKKVKLSLSNLDFDLDELTKWTRLYWPKKEKVILVVTNTTISRVSSDCEEAQSELLLTANTWSRIRDFDCKGDEAFLLTSRELVWLKYEKGLRRVLSWRHFLNGSDPSLKMSILEKQQTYYIFLHSELSPLILAYTFGYENGLPCILRDPYIIRLGPKPTKQLSLAWNQEDENQKMTILSMAKDRSIASATLATAALSHEIKQKIASSAQPLPGEYDRMAPKTRNLKKIFNWVISSELSRRQIAPDLPMFRQRLESSLRHLPGTTSVCYQSIYDAVNLGSHMPVNAKSMRDLDEAMREINHFGRDDIRSVNFGAYSGGRKDISDATLHNKVQHLIKSLSSSYYPQNSVESIENTAVMLASSSLKYTAPNPDLLKNRLQSLKNKSPAAVQSLLNSWDKGSPDEKVSPLRKRARTRGDLVDGTPSSRATQTTQVKESSPSLQPSFTQSSQATNFSPPSSSQPRGASSQMDDVLLSQSRVRTSQTASQGGSQRRKKKKKGGF</sequence>
<name>A0ABP0ZS05_9ASCO</name>
<feature type="compositionally biased region" description="Polar residues" evidence="1">
    <location>
        <begin position="713"/>
        <end position="775"/>
    </location>
</feature>
<proteinExistence type="predicted"/>
<feature type="compositionally biased region" description="Basic and acidic residues" evidence="1">
    <location>
        <begin position="28"/>
        <end position="46"/>
    </location>
</feature>
<dbReference type="Proteomes" id="UP001497383">
    <property type="component" value="Chromosome 6"/>
</dbReference>
<organism evidence="3 4">
    <name type="scientific">Lodderomyces beijingensis</name>
    <dbReference type="NCBI Taxonomy" id="1775926"/>
    <lineage>
        <taxon>Eukaryota</taxon>
        <taxon>Fungi</taxon>
        <taxon>Dikarya</taxon>
        <taxon>Ascomycota</taxon>
        <taxon>Saccharomycotina</taxon>
        <taxon>Pichiomycetes</taxon>
        <taxon>Debaryomycetaceae</taxon>
        <taxon>Candida/Lodderomyces clade</taxon>
        <taxon>Lodderomyces</taxon>
    </lineage>
</organism>
<dbReference type="InterPro" id="IPR048535">
    <property type="entry name" value="RRN6_beta-prop"/>
</dbReference>
<evidence type="ECO:0000256" key="1">
    <source>
        <dbReference type="SAM" id="MobiDB-lite"/>
    </source>
</evidence>
<dbReference type="InterPro" id="IPR019350">
    <property type="entry name" value="RNA_pol_I-sp_TIF_RRN6-like"/>
</dbReference>
<evidence type="ECO:0000313" key="4">
    <source>
        <dbReference type="Proteomes" id="UP001497383"/>
    </source>
</evidence>
<gene>
    <name evidence="3" type="ORF">LODBEIA_P51570</name>
</gene>
<dbReference type="PANTHER" id="PTHR28221:SF2">
    <property type="entry name" value="RNA POLYMERASE I-SPECIFIC TRANSCRIPTION INITIATION FACTOR RRN6"/>
    <property type="match status" value="1"/>
</dbReference>
<accession>A0ABP0ZS05</accession>
<dbReference type="GeneID" id="92210353"/>
<protein>
    <recommendedName>
        <fullName evidence="2">RRN6 beta-propeller domain-containing protein</fullName>
    </recommendedName>
</protein>
<reference evidence="3 4" key="1">
    <citation type="submission" date="2024-03" db="EMBL/GenBank/DDBJ databases">
        <authorList>
            <person name="Brejova B."/>
        </authorList>
    </citation>
    <scope>NUCLEOTIDE SEQUENCE [LARGE SCALE GENOMIC DNA]</scope>
    <source>
        <strain evidence="3 4">CBS 14171</strain>
    </source>
</reference>
<feature type="region of interest" description="Disordered" evidence="1">
    <location>
        <begin position="28"/>
        <end position="48"/>
    </location>
</feature>
<dbReference type="RefSeq" id="XP_066832095.1">
    <property type="nucleotide sequence ID" value="XM_066975458.1"/>
</dbReference>
<dbReference type="Pfam" id="PF10214">
    <property type="entry name" value="Rrn6_beta-prop"/>
    <property type="match status" value="1"/>
</dbReference>
<feature type="compositionally biased region" description="Basic residues" evidence="1">
    <location>
        <begin position="781"/>
        <end position="791"/>
    </location>
</feature>